<protein>
    <submittedName>
        <fullName evidence="1">Uncharacterized protein</fullName>
    </submittedName>
</protein>
<organism evidence="1 2">
    <name type="scientific">Phlebia brevispora</name>
    <dbReference type="NCBI Taxonomy" id="194682"/>
    <lineage>
        <taxon>Eukaryota</taxon>
        <taxon>Fungi</taxon>
        <taxon>Dikarya</taxon>
        <taxon>Basidiomycota</taxon>
        <taxon>Agaricomycotina</taxon>
        <taxon>Agaricomycetes</taxon>
        <taxon>Polyporales</taxon>
        <taxon>Meruliaceae</taxon>
        <taxon>Phlebia</taxon>
    </lineage>
</organism>
<name>A0ACC1RJW1_9APHY</name>
<sequence length="76" mass="8200">MIEQCLPPESVTKGVASPRAFRHLASGILGAGTALRIQFTPVGNCLRENLREGPGANSTAQDFENRDPGRHHLTPH</sequence>
<dbReference type="Proteomes" id="UP001148662">
    <property type="component" value="Unassembled WGS sequence"/>
</dbReference>
<proteinExistence type="predicted"/>
<evidence type="ECO:0000313" key="1">
    <source>
        <dbReference type="EMBL" id="KAJ3521180.1"/>
    </source>
</evidence>
<comment type="caution">
    <text evidence="1">The sequence shown here is derived from an EMBL/GenBank/DDBJ whole genome shotgun (WGS) entry which is preliminary data.</text>
</comment>
<dbReference type="EMBL" id="JANHOG010002661">
    <property type="protein sequence ID" value="KAJ3521180.1"/>
    <property type="molecule type" value="Genomic_DNA"/>
</dbReference>
<reference evidence="1" key="1">
    <citation type="submission" date="2022-07" db="EMBL/GenBank/DDBJ databases">
        <title>Genome Sequence of Phlebia brevispora.</title>
        <authorList>
            <person name="Buettner E."/>
        </authorList>
    </citation>
    <scope>NUCLEOTIDE SEQUENCE</scope>
    <source>
        <strain evidence="1">MPL23</strain>
    </source>
</reference>
<gene>
    <name evidence="1" type="ORF">NM688_g9051</name>
</gene>
<accession>A0ACC1RJW1</accession>
<evidence type="ECO:0000313" key="2">
    <source>
        <dbReference type="Proteomes" id="UP001148662"/>
    </source>
</evidence>
<keyword evidence="2" id="KW-1185">Reference proteome</keyword>